<comment type="caution">
    <text evidence="3">The sequence shown here is derived from an EMBL/GenBank/DDBJ whole genome shotgun (WGS) entry which is preliminary data.</text>
</comment>
<keyword evidence="4" id="KW-1185">Reference proteome</keyword>
<protein>
    <submittedName>
        <fullName evidence="3">Uncharacterized protein</fullName>
    </submittedName>
</protein>
<dbReference type="Gene3D" id="3.80.10.10">
    <property type="entry name" value="Ribonuclease Inhibitor"/>
    <property type="match status" value="1"/>
</dbReference>
<sequence length="216" mass="24303">MRLQLLLDLGKLVNLEILEASRNLLTTVPKEIMFCKCLKLLALDRNKLVRLPRQLFVLSDLNEVSLAGNNLQYLPLDVVRLPRLRHLIVDDNVDLHYILEVPDDNNILIISKTALHASNLTAERPAVHGLHIVLRRDLPHVVLPPEFQEVCQYGTHSVPGLQELALRAVFDLMETQPGVRSSCKDLPAELSDLLQCPSAHCHVCARAMFRSAFFAA</sequence>
<keyword evidence="2" id="KW-0677">Repeat</keyword>
<accession>A0A9D4KDR6</accession>
<dbReference type="Pfam" id="PF13855">
    <property type="entry name" value="LRR_8"/>
    <property type="match status" value="1"/>
</dbReference>
<dbReference type="EMBL" id="JAIWYP010000004">
    <property type="protein sequence ID" value="KAH3837624.1"/>
    <property type="molecule type" value="Genomic_DNA"/>
</dbReference>
<name>A0A9D4KDR6_DREPO</name>
<dbReference type="Proteomes" id="UP000828390">
    <property type="component" value="Unassembled WGS sequence"/>
</dbReference>
<evidence type="ECO:0000313" key="3">
    <source>
        <dbReference type="EMBL" id="KAH3837624.1"/>
    </source>
</evidence>
<dbReference type="GO" id="GO:0005737">
    <property type="term" value="C:cytoplasm"/>
    <property type="evidence" value="ECO:0007669"/>
    <property type="project" value="TreeGrafter"/>
</dbReference>
<dbReference type="AlphaFoldDB" id="A0A9D4KDR6"/>
<dbReference type="SUPFAM" id="SSF52058">
    <property type="entry name" value="L domain-like"/>
    <property type="match status" value="1"/>
</dbReference>
<reference evidence="3" key="1">
    <citation type="journal article" date="2019" name="bioRxiv">
        <title>The Genome of the Zebra Mussel, Dreissena polymorpha: A Resource for Invasive Species Research.</title>
        <authorList>
            <person name="McCartney M.A."/>
            <person name="Auch B."/>
            <person name="Kono T."/>
            <person name="Mallez S."/>
            <person name="Zhang Y."/>
            <person name="Obille A."/>
            <person name="Becker A."/>
            <person name="Abrahante J.E."/>
            <person name="Garbe J."/>
            <person name="Badalamenti J.P."/>
            <person name="Herman A."/>
            <person name="Mangelson H."/>
            <person name="Liachko I."/>
            <person name="Sullivan S."/>
            <person name="Sone E.D."/>
            <person name="Koren S."/>
            <person name="Silverstein K.A.T."/>
            <person name="Beckman K.B."/>
            <person name="Gohl D.M."/>
        </authorList>
    </citation>
    <scope>NUCLEOTIDE SEQUENCE</scope>
    <source>
        <strain evidence="3">Duluth1</strain>
        <tissue evidence="3">Whole animal</tissue>
    </source>
</reference>
<dbReference type="InterPro" id="IPR032675">
    <property type="entry name" value="LRR_dom_sf"/>
</dbReference>
<evidence type="ECO:0000313" key="4">
    <source>
        <dbReference type="Proteomes" id="UP000828390"/>
    </source>
</evidence>
<proteinExistence type="predicted"/>
<dbReference type="PANTHER" id="PTHR48051:SF1">
    <property type="entry name" value="RAS SUPPRESSOR PROTEIN 1"/>
    <property type="match status" value="1"/>
</dbReference>
<dbReference type="InterPro" id="IPR050216">
    <property type="entry name" value="LRR_domain-containing"/>
</dbReference>
<dbReference type="InterPro" id="IPR001611">
    <property type="entry name" value="Leu-rich_rpt"/>
</dbReference>
<evidence type="ECO:0000256" key="2">
    <source>
        <dbReference type="ARBA" id="ARBA00022737"/>
    </source>
</evidence>
<evidence type="ECO:0000256" key="1">
    <source>
        <dbReference type="ARBA" id="ARBA00022614"/>
    </source>
</evidence>
<dbReference type="PANTHER" id="PTHR48051">
    <property type="match status" value="1"/>
</dbReference>
<organism evidence="3 4">
    <name type="scientific">Dreissena polymorpha</name>
    <name type="common">Zebra mussel</name>
    <name type="synonym">Mytilus polymorpha</name>
    <dbReference type="NCBI Taxonomy" id="45954"/>
    <lineage>
        <taxon>Eukaryota</taxon>
        <taxon>Metazoa</taxon>
        <taxon>Spiralia</taxon>
        <taxon>Lophotrochozoa</taxon>
        <taxon>Mollusca</taxon>
        <taxon>Bivalvia</taxon>
        <taxon>Autobranchia</taxon>
        <taxon>Heteroconchia</taxon>
        <taxon>Euheterodonta</taxon>
        <taxon>Imparidentia</taxon>
        <taxon>Neoheterodontei</taxon>
        <taxon>Myida</taxon>
        <taxon>Dreissenoidea</taxon>
        <taxon>Dreissenidae</taxon>
        <taxon>Dreissena</taxon>
    </lineage>
</organism>
<reference evidence="3" key="2">
    <citation type="submission" date="2020-11" db="EMBL/GenBank/DDBJ databases">
        <authorList>
            <person name="McCartney M.A."/>
            <person name="Auch B."/>
            <person name="Kono T."/>
            <person name="Mallez S."/>
            <person name="Becker A."/>
            <person name="Gohl D.M."/>
            <person name="Silverstein K.A.T."/>
            <person name="Koren S."/>
            <person name="Bechman K.B."/>
            <person name="Herman A."/>
            <person name="Abrahante J.E."/>
            <person name="Garbe J."/>
        </authorList>
    </citation>
    <scope>NUCLEOTIDE SEQUENCE</scope>
    <source>
        <strain evidence="3">Duluth1</strain>
        <tissue evidence="3">Whole animal</tissue>
    </source>
</reference>
<keyword evidence="1" id="KW-0433">Leucine-rich repeat</keyword>
<gene>
    <name evidence="3" type="ORF">DPMN_111022</name>
</gene>